<feature type="domain" description="Alpha/beta hydrolase fold-3" evidence="1">
    <location>
        <begin position="62"/>
        <end position="278"/>
    </location>
</feature>
<sequence>MEVIQACEEFVDGVATKDVQLNESVWVRIFLPEVEARSQSCSNGGETEAKGEAPKQKPKPVVLYAHGGAYCFGQPDWPHYHLFCRDMAKLSACIWVSISYRLAPAHRLPAAYDDASFALRWLASQARLQISHSSDAWLAEELADFRNFFLCGESAGATIMLKTAMDAVLPDLAPIRVRGLILLQPGFHSEETSGVDPENEERYLMALPVGKTLSYGPINPVHPSAPPLTPLSAYPHIFLNVAGGDFRYKLTMRFYEAILKICPHVQLLISPGKSHAFHLDFALCPEASDLREQIASFINSCIAS</sequence>
<dbReference type="InterPro" id="IPR050466">
    <property type="entry name" value="Carboxylest/Gibb_receptor"/>
</dbReference>
<dbReference type="GO" id="GO:0016787">
    <property type="term" value="F:hydrolase activity"/>
    <property type="evidence" value="ECO:0007669"/>
    <property type="project" value="InterPro"/>
</dbReference>
<dbReference type="AlphaFoldDB" id="A0A8T2UVL3"/>
<dbReference type="OMA" id="ASFINSC"/>
<gene>
    <name evidence="2" type="ORF">KP509_05G081900</name>
</gene>
<dbReference type="SUPFAM" id="SSF53474">
    <property type="entry name" value="alpha/beta-Hydrolases"/>
    <property type="match status" value="1"/>
</dbReference>
<evidence type="ECO:0000313" key="2">
    <source>
        <dbReference type="EMBL" id="KAH7437635.1"/>
    </source>
</evidence>
<keyword evidence="3" id="KW-1185">Reference proteome</keyword>
<dbReference type="PANTHER" id="PTHR23024:SF635">
    <property type="entry name" value="OS07G0162700 PROTEIN"/>
    <property type="match status" value="1"/>
</dbReference>
<proteinExistence type="predicted"/>
<dbReference type="Proteomes" id="UP000825935">
    <property type="component" value="Chromosome 5"/>
</dbReference>
<dbReference type="InterPro" id="IPR013094">
    <property type="entry name" value="AB_hydrolase_3"/>
</dbReference>
<accession>A0A8T2UVL3</accession>
<protein>
    <recommendedName>
        <fullName evidence="1">Alpha/beta hydrolase fold-3 domain-containing protein</fullName>
    </recommendedName>
</protein>
<dbReference type="PANTHER" id="PTHR23024">
    <property type="entry name" value="ARYLACETAMIDE DEACETYLASE"/>
    <property type="match status" value="1"/>
</dbReference>
<comment type="caution">
    <text evidence="2">The sequence shown here is derived from an EMBL/GenBank/DDBJ whole genome shotgun (WGS) entry which is preliminary data.</text>
</comment>
<dbReference type="Pfam" id="PF07859">
    <property type="entry name" value="Abhydrolase_3"/>
    <property type="match status" value="1"/>
</dbReference>
<evidence type="ECO:0000259" key="1">
    <source>
        <dbReference type="Pfam" id="PF07859"/>
    </source>
</evidence>
<organism evidence="2 3">
    <name type="scientific">Ceratopteris richardii</name>
    <name type="common">Triangle waterfern</name>
    <dbReference type="NCBI Taxonomy" id="49495"/>
    <lineage>
        <taxon>Eukaryota</taxon>
        <taxon>Viridiplantae</taxon>
        <taxon>Streptophyta</taxon>
        <taxon>Embryophyta</taxon>
        <taxon>Tracheophyta</taxon>
        <taxon>Polypodiopsida</taxon>
        <taxon>Polypodiidae</taxon>
        <taxon>Polypodiales</taxon>
        <taxon>Pteridineae</taxon>
        <taxon>Pteridaceae</taxon>
        <taxon>Parkerioideae</taxon>
        <taxon>Ceratopteris</taxon>
    </lineage>
</organism>
<dbReference type="OrthoDB" id="408631at2759"/>
<evidence type="ECO:0000313" key="3">
    <source>
        <dbReference type="Proteomes" id="UP000825935"/>
    </source>
</evidence>
<dbReference type="EMBL" id="CM035410">
    <property type="protein sequence ID" value="KAH7437635.1"/>
    <property type="molecule type" value="Genomic_DNA"/>
</dbReference>
<dbReference type="InterPro" id="IPR029058">
    <property type="entry name" value="AB_hydrolase_fold"/>
</dbReference>
<reference evidence="2" key="1">
    <citation type="submission" date="2021-08" db="EMBL/GenBank/DDBJ databases">
        <title>WGS assembly of Ceratopteris richardii.</title>
        <authorList>
            <person name="Marchant D.B."/>
            <person name="Chen G."/>
            <person name="Jenkins J."/>
            <person name="Shu S."/>
            <person name="Leebens-Mack J."/>
            <person name="Grimwood J."/>
            <person name="Schmutz J."/>
            <person name="Soltis P."/>
            <person name="Soltis D."/>
            <person name="Chen Z.-H."/>
        </authorList>
    </citation>
    <scope>NUCLEOTIDE SEQUENCE</scope>
    <source>
        <strain evidence="2">Whitten #5841</strain>
        <tissue evidence="2">Leaf</tissue>
    </source>
</reference>
<dbReference type="Gene3D" id="3.40.50.1820">
    <property type="entry name" value="alpha/beta hydrolase"/>
    <property type="match status" value="1"/>
</dbReference>
<name>A0A8T2UVL3_CERRI</name>